<dbReference type="InterPro" id="IPR017850">
    <property type="entry name" value="Alkaline_phosphatase_core_sf"/>
</dbReference>
<comment type="cofactor">
    <cofactor evidence="1">
        <name>Ca(2+)</name>
        <dbReference type="ChEBI" id="CHEBI:29108"/>
    </cofactor>
</comment>
<dbReference type="Pfam" id="PF00884">
    <property type="entry name" value="Sulfatase"/>
    <property type="match status" value="1"/>
</dbReference>
<evidence type="ECO:0000313" key="9">
    <source>
        <dbReference type="EMBL" id="SDC80489.1"/>
    </source>
</evidence>
<evidence type="ECO:0000256" key="3">
    <source>
        <dbReference type="ARBA" id="ARBA00022723"/>
    </source>
</evidence>
<keyword evidence="10" id="KW-1185">Reference proteome</keyword>
<dbReference type="PANTHER" id="PTHR42693:SF42">
    <property type="entry name" value="ARYLSULFATASE G"/>
    <property type="match status" value="1"/>
</dbReference>
<dbReference type="InterPro" id="IPR024607">
    <property type="entry name" value="Sulfatase_CS"/>
</dbReference>
<gene>
    <name evidence="9" type="ORF">SAMN04487894_10466</name>
</gene>
<evidence type="ECO:0000259" key="8">
    <source>
        <dbReference type="Pfam" id="PF00884"/>
    </source>
</evidence>
<keyword evidence="6" id="KW-0106">Calcium</keyword>
<feature type="domain" description="Sulfatase N-terminal" evidence="8">
    <location>
        <begin position="33"/>
        <end position="361"/>
    </location>
</feature>
<evidence type="ECO:0000256" key="2">
    <source>
        <dbReference type="ARBA" id="ARBA00008779"/>
    </source>
</evidence>
<feature type="signal peptide" evidence="7">
    <location>
        <begin position="1"/>
        <end position="21"/>
    </location>
</feature>
<evidence type="ECO:0000313" key="10">
    <source>
        <dbReference type="Proteomes" id="UP000198757"/>
    </source>
</evidence>
<keyword evidence="4 7" id="KW-0732">Signal</keyword>
<evidence type="ECO:0000256" key="7">
    <source>
        <dbReference type="SAM" id="SignalP"/>
    </source>
</evidence>
<dbReference type="PANTHER" id="PTHR42693">
    <property type="entry name" value="ARYLSULFATASE FAMILY MEMBER"/>
    <property type="match status" value="1"/>
</dbReference>
<evidence type="ECO:0000256" key="6">
    <source>
        <dbReference type="ARBA" id="ARBA00022837"/>
    </source>
</evidence>
<dbReference type="SUPFAM" id="SSF53649">
    <property type="entry name" value="Alkaline phosphatase-like"/>
    <property type="match status" value="1"/>
</dbReference>
<dbReference type="GO" id="GO:0004065">
    <property type="term" value="F:arylsulfatase activity"/>
    <property type="evidence" value="ECO:0007669"/>
    <property type="project" value="TreeGrafter"/>
</dbReference>
<dbReference type="CDD" id="cd16155">
    <property type="entry name" value="sulfatase_like"/>
    <property type="match status" value="1"/>
</dbReference>
<organism evidence="9 10">
    <name type="scientific">Niabella drilacis (strain DSM 25811 / CCM 8410 / CCUG 62505 / LMG 26954 / E90)</name>
    <dbReference type="NCBI Taxonomy" id="1285928"/>
    <lineage>
        <taxon>Bacteria</taxon>
        <taxon>Pseudomonadati</taxon>
        <taxon>Bacteroidota</taxon>
        <taxon>Chitinophagia</taxon>
        <taxon>Chitinophagales</taxon>
        <taxon>Chitinophagaceae</taxon>
        <taxon>Niabella</taxon>
    </lineage>
</organism>
<dbReference type="GO" id="GO:0046872">
    <property type="term" value="F:metal ion binding"/>
    <property type="evidence" value="ECO:0007669"/>
    <property type="project" value="UniProtKB-KW"/>
</dbReference>
<feature type="chain" id="PRO_5011620288" evidence="7">
    <location>
        <begin position="22"/>
        <end position="468"/>
    </location>
</feature>
<dbReference type="AlphaFoldDB" id="A0A1G6PK99"/>
<evidence type="ECO:0000256" key="5">
    <source>
        <dbReference type="ARBA" id="ARBA00022801"/>
    </source>
</evidence>
<dbReference type="Proteomes" id="UP000198757">
    <property type="component" value="Unassembled WGS sequence"/>
</dbReference>
<accession>A0A1G6PK99</accession>
<protein>
    <submittedName>
        <fullName evidence="9">Arylsulfatase A</fullName>
    </submittedName>
</protein>
<dbReference type="STRING" id="1285928.SAMN04487894_10466"/>
<dbReference type="EMBL" id="FMZO01000004">
    <property type="protein sequence ID" value="SDC80489.1"/>
    <property type="molecule type" value="Genomic_DNA"/>
</dbReference>
<sequence length="468" mass="53003">MIRQCLIMIAFFLLLGAPVHAQGKPVKRIGKRPNILFILTDDQRRGGTFLAPDLLKTPVLDSLAHSGVQFLNSYIMGGTSGAVCAPSRGSMLTGHSVFEMGGSYGQQIPDSLILLPQYLKNNGYYTWMTGKWHNEYASFVRSFDGGASLFFNGMGPQYDFRVHDFREDGIYSPQNSRLVKGIHATDLFADEAIRFLEQYQDERPFFAYVAFKTPHDPRTVAPAYQQLYRDARLPPNFLKEHPFDNGDLRIRDEQLAALPRNPAEIQQHIADYYAMITHIDQRIGDILNTLKERGLQSNTLIIFAADNGLAVGQHGLMGKQNLYEHSVGVPLLFSGPGIKPGQTSRALTYLTDIFPTLCAYLHLPVPGAQQMLGQSLLPALQGIAYKGRESEYYIYANYQRGLRMGSYKLIEYLVKGQRHTQLFNLDADPWERWNLAGEKRMQKQLQVMRAAMKRWHGKAKDPMPVFYE</sequence>
<comment type="similarity">
    <text evidence="2">Belongs to the sulfatase family.</text>
</comment>
<evidence type="ECO:0000256" key="4">
    <source>
        <dbReference type="ARBA" id="ARBA00022729"/>
    </source>
</evidence>
<dbReference type="PROSITE" id="PS00523">
    <property type="entry name" value="SULFATASE_1"/>
    <property type="match status" value="1"/>
</dbReference>
<keyword evidence="5" id="KW-0378">Hydrolase</keyword>
<evidence type="ECO:0000256" key="1">
    <source>
        <dbReference type="ARBA" id="ARBA00001913"/>
    </source>
</evidence>
<reference evidence="10" key="1">
    <citation type="submission" date="2016-10" db="EMBL/GenBank/DDBJ databases">
        <authorList>
            <person name="Varghese N."/>
            <person name="Submissions S."/>
        </authorList>
    </citation>
    <scope>NUCLEOTIDE SEQUENCE [LARGE SCALE GENOMIC DNA]</scope>
    <source>
        <strain evidence="10">DSM 25811 / CCM 8410 / LMG 26954 / E90</strain>
    </source>
</reference>
<dbReference type="InterPro" id="IPR000917">
    <property type="entry name" value="Sulfatase_N"/>
</dbReference>
<name>A0A1G6PK99_NIADE</name>
<dbReference type="InterPro" id="IPR050738">
    <property type="entry name" value="Sulfatase"/>
</dbReference>
<dbReference type="Gene3D" id="3.40.720.10">
    <property type="entry name" value="Alkaline Phosphatase, subunit A"/>
    <property type="match status" value="1"/>
</dbReference>
<proteinExistence type="inferred from homology"/>
<keyword evidence="3" id="KW-0479">Metal-binding</keyword>